<protein>
    <submittedName>
        <fullName evidence="1">Uncharacterized protein</fullName>
    </submittedName>
</protein>
<dbReference type="EMBL" id="JH817914">
    <property type="protein sequence ID" value="EKC39858.1"/>
    <property type="molecule type" value="Genomic_DNA"/>
</dbReference>
<reference evidence="1" key="1">
    <citation type="journal article" date="2012" name="Nature">
        <title>The oyster genome reveals stress adaptation and complexity of shell formation.</title>
        <authorList>
            <person name="Zhang G."/>
            <person name="Fang X."/>
            <person name="Guo X."/>
            <person name="Li L."/>
            <person name="Luo R."/>
            <person name="Xu F."/>
            <person name="Yang P."/>
            <person name="Zhang L."/>
            <person name="Wang X."/>
            <person name="Qi H."/>
            <person name="Xiong Z."/>
            <person name="Que H."/>
            <person name="Xie Y."/>
            <person name="Holland P.W."/>
            <person name="Paps J."/>
            <person name="Zhu Y."/>
            <person name="Wu F."/>
            <person name="Chen Y."/>
            <person name="Wang J."/>
            <person name="Peng C."/>
            <person name="Meng J."/>
            <person name="Yang L."/>
            <person name="Liu J."/>
            <person name="Wen B."/>
            <person name="Zhang N."/>
            <person name="Huang Z."/>
            <person name="Zhu Q."/>
            <person name="Feng Y."/>
            <person name="Mount A."/>
            <person name="Hedgecock D."/>
            <person name="Xu Z."/>
            <person name="Liu Y."/>
            <person name="Domazet-Loso T."/>
            <person name="Du Y."/>
            <person name="Sun X."/>
            <person name="Zhang S."/>
            <person name="Liu B."/>
            <person name="Cheng P."/>
            <person name="Jiang X."/>
            <person name="Li J."/>
            <person name="Fan D."/>
            <person name="Wang W."/>
            <person name="Fu W."/>
            <person name="Wang T."/>
            <person name="Wang B."/>
            <person name="Zhang J."/>
            <person name="Peng Z."/>
            <person name="Li Y."/>
            <person name="Li N."/>
            <person name="Wang J."/>
            <person name="Chen M."/>
            <person name="He Y."/>
            <person name="Tan F."/>
            <person name="Song X."/>
            <person name="Zheng Q."/>
            <person name="Huang R."/>
            <person name="Yang H."/>
            <person name="Du X."/>
            <person name="Chen L."/>
            <person name="Yang M."/>
            <person name="Gaffney P.M."/>
            <person name="Wang S."/>
            <person name="Luo L."/>
            <person name="She Z."/>
            <person name="Ming Y."/>
            <person name="Huang W."/>
            <person name="Zhang S."/>
            <person name="Huang B."/>
            <person name="Zhang Y."/>
            <person name="Qu T."/>
            <person name="Ni P."/>
            <person name="Miao G."/>
            <person name="Wang J."/>
            <person name="Wang Q."/>
            <person name="Steinberg C.E."/>
            <person name="Wang H."/>
            <person name="Li N."/>
            <person name="Qian L."/>
            <person name="Zhang G."/>
            <person name="Li Y."/>
            <person name="Yang H."/>
            <person name="Liu X."/>
            <person name="Wang J."/>
            <person name="Yin Y."/>
            <person name="Wang J."/>
        </authorList>
    </citation>
    <scope>NUCLEOTIDE SEQUENCE [LARGE SCALE GENOMIC DNA]</scope>
    <source>
        <strain evidence="1">05x7-T-G4-1.051#20</strain>
    </source>
</reference>
<accession>K1R229</accession>
<dbReference type="InParanoid" id="K1R229"/>
<organism evidence="1">
    <name type="scientific">Magallana gigas</name>
    <name type="common">Pacific oyster</name>
    <name type="synonym">Crassostrea gigas</name>
    <dbReference type="NCBI Taxonomy" id="29159"/>
    <lineage>
        <taxon>Eukaryota</taxon>
        <taxon>Metazoa</taxon>
        <taxon>Spiralia</taxon>
        <taxon>Lophotrochozoa</taxon>
        <taxon>Mollusca</taxon>
        <taxon>Bivalvia</taxon>
        <taxon>Autobranchia</taxon>
        <taxon>Pteriomorphia</taxon>
        <taxon>Ostreida</taxon>
        <taxon>Ostreoidea</taxon>
        <taxon>Ostreidae</taxon>
        <taxon>Magallana</taxon>
    </lineage>
</organism>
<evidence type="ECO:0000313" key="1">
    <source>
        <dbReference type="EMBL" id="EKC39858.1"/>
    </source>
</evidence>
<dbReference type="AlphaFoldDB" id="K1R229"/>
<proteinExistence type="predicted"/>
<gene>
    <name evidence="1" type="ORF">CGI_10012917</name>
</gene>
<sequence>MNVPKFKALPLKPLLHRSYVITALNNVKRQGKRRRVSYSAVTTQRHLRSSRWGRLEYFRTPCDGAHFEHSRKVRAVALRSDKHAVEA</sequence>
<name>K1R229_MAGGI</name>
<dbReference type="HOGENOM" id="CLU_2485502_0_0_1"/>